<name>A0A2T9YSS3_9FUNG</name>
<accession>A0A2T9YSS3</accession>
<evidence type="ECO:0000313" key="2">
    <source>
        <dbReference type="Proteomes" id="UP000245383"/>
    </source>
</evidence>
<reference evidence="1 2" key="1">
    <citation type="journal article" date="2018" name="MBio">
        <title>Comparative Genomics Reveals the Core Gene Toolbox for the Fungus-Insect Symbiosis.</title>
        <authorList>
            <person name="Wang Y."/>
            <person name="Stata M."/>
            <person name="Wang W."/>
            <person name="Stajich J.E."/>
            <person name="White M.M."/>
            <person name="Moncalvo J.M."/>
        </authorList>
    </citation>
    <scope>NUCLEOTIDE SEQUENCE [LARGE SCALE GENOMIC DNA]</scope>
    <source>
        <strain evidence="1 2">SWE-8-4</strain>
    </source>
</reference>
<dbReference type="OrthoDB" id="5593145at2759"/>
<proteinExistence type="predicted"/>
<gene>
    <name evidence="1" type="ORF">BB561_001893</name>
</gene>
<evidence type="ECO:0000313" key="1">
    <source>
        <dbReference type="EMBL" id="PVU95346.1"/>
    </source>
</evidence>
<comment type="caution">
    <text evidence="1">The sequence shown here is derived from an EMBL/GenBank/DDBJ whole genome shotgun (WGS) entry which is preliminary data.</text>
</comment>
<dbReference type="EMBL" id="MBFR01000059">
    <property type="protein sequence ID" value="PVU95346.1"/>
    <property type="molecule type" value="Genomic_DNA"/>
</dbReference>
<dbReference type="Proteomes" id="UP000245383">
    <property type="component" value="Unassembled WGS sequence"/>
</dbReference>
<dbReference type="AlphaFoldDB" id="A0A2T9YSS3"/>
<sequence>MFEGLPDKFIGSCNSGQDVSTWVNKFRLVSDIKSWDKSKQLKILELWLDGQAYEWFKKFKNRLPDADIEASLTSLINEFNRVKIGTLRDLLEMNPIKGKSISSFNSRFVEIWNTIPINYYTEKIGKETYLLKVLGIDREVWWKLAQIADSKTPRSLIEEADMYYLIKLKYDN</sequence>
<protein>
    <recommendedName>
        <fullName evidence="3">Ty3 transposon capsid-like protein domain-containing protein</fullName>
    </recommendedName>
</protein>
<evidence type="ECO:0008006" key="3">
    <source>
        <dbReference type="Google" id="ProtNLM"/>
    </source>
</evidence>
<keyword evidence="2" id="KW-1185">Reference proteome</keyword>
<organism evidence="1 2">
    <name type="scientific">Smittium simulii</name>
    <dbReference type="NCBI Taxonomy" id="133385"/>
    <lineage>
        <taxon>Eukaryota</taxon>
        <taxon>Fungi</taxon>
        <taxon>Fungi incertae sedis</taxon>
        <taxon>Zoopagomycota</taxon>
        <taxon>Kickxellomycotina</taxon>
        <taxon>Harpellomycetes</taxon>
        <taxon>Harpellales</taxon>
        <taxon>Legeriomycetaceae</taxon>
        <taxon>Smittium</taxon>
    </lineage>
</organism>